<evidence type="ECO:0000259" key="1">
    <source>
        <dbReference type="Pfam" id="PF00535"/>
    </source>
</evidence>
<evidence type="ECO:0000313" key="3">
    <source>
        <dbReference type="Proteomes" id="UP000579281"/>
    </source>
</evidence>
<dbReference type="RefSeq" id="WP_184310292.1">
    <property type="nucleotide sequence ID" value="NZ_JACHEN010000009.1"/>
</dbReference>
<dbReference type="Gene3D" id="1.25.40.10">
    <property type="entry name" value="Tetratricopeptide repeat domain"/>
    <property type="match status" value="1"/>
</dbReference>
<dbReference type="PANTHER" id="PTHR43630">
    <property type="entry name" value="POLY-BETA-1,6-N-ACETYL-D-GLUCOSAMINE SYNTHASE"/>
    <property type="match status" value="1"/>
</dbReference>
<keyword evidence="3" id="KW-1185">Reference proteome</keyword>
<accession>A0A841KQW7</accession>
<name>A0A841KQW7_9FIRM</name>
<dbReference type="InterPro" id="IPR001173">
    <property type="entry name" value="Glyco_trans_2-like"/>
</dbReference>
<dbReference type="InterPro" id="IPR029044">
    <property type="entry name" value="Nucleotide-diphossugar_trans"/>
</dbReference>
<organism evidence="2 3">
    <name type="scientific">Anaerosolibacter carboniphilus</name>
    <dbReference type="NCBI Taxonomy" id="1417629"/>
    <lineage>
        <taxon>Bacteria</taxon>
        <taxon>Bacillati</taxon>
        <taxon>Bacillota</taxon>
        <taxon>Clostridia</taxon>
        <taxon>Peptostreptococcales</taxon>
        <taxon>Thermotaleaceae</taxon>
        <taxon>Anaerosolibacter</taxon>
    </lineage>
</organism>
<evidence type="ECO:0000313" key="2">
    <source>
        <dbReference type="EMBL" id="MBB6215741.1"/>
    </source>
</evidence>
<gene>
    <name evidence="2" type="ORF">HNQ80_001830</name>
</gene>
<reference evidence="2 3" key="1">
    <citation type="submission" date="2020-08" db="EMBL/GenBank/DDBJ databases">
        <title>Genomic Encyclopedia of Type Strains, Phase IV (KMG-IV): sequencing the most valuable type-strain genomes for metagenomic binning, comparative biology and taxonomic classification.</title>
        <authorList>
            <person name="Goeker M."/>
        </authorList>
    </citation>
    <scope>NUCLEOTIDE SEQUENCE [LARGE SCALE GENOMIC DNA]</scope>
    <source>
        <strain evidence="2 3">DSM 103526</strain>
    </source>
</reference>
<dbReference type="AlphaFoldDB" id="A0A841KQW7"/>
<dbReference type="Gene3D" id="3.90.550.10">
    <property type="entry name" value="Spore Coat Polysaccharide Biosynthesis Protein SpsA, Chain A"/>
    <property type="match status" value="1"/>
</dbReference>
<proteinExistence type="predicted"/>
<dbReference type="Proteomes" id="UP000579281">
    <property type="component" value="Unassembled WGS sequence"/>
</dbReference>
<keyword evidence="2" id="KW-0808">Transferase</keyword>
<dbReference type="InterPro" id="IPR011990">
    <property type="entry name" value="TPR-like_helical_dom_sf"/>
</dbReference>
<protein>
    <submittedName>
        <fullName evidence="2">Glycosyltransferase involved in cell wall biosynthesis</fullName>
    </submittedName>
</protein>
<feature type="domain" description="Glycosyltransferase 2-like" evidence="1">
    <location>
        <begin position="5"/>
        <end position="128"/>
    </location>
</feature>
<dbReference type="GO" id="GO:0016740">
    <property type="term" value="F:transferase activity"/>
    <property type="evidence" value="ECO:0007669"/>
    <property type="project" value="UniProtKB-KW"/>
</dbReference>
<dbReference type="EMBL" id="JACHEN010000009">
    <property type="protein sequence ID" value="MBB6215741.1"/>
    <property type="molecule type" value="Genomic_DNA"/>
</dbReference>
<dbReference type="CDD" id="cd02511">
    <property type="entry name" value="Beta4Glucosyltransferase"/>
    <property type="match status" value="1"/>
</dbReference>
<dbReference type="Pfam" id="PF00535">
    <property type="entry name" value="Glycos_transf_2"/>
    <property type="match status" value="1"/>
</dbReference>
<dbReference type="SUPFAM" id="SSF53448">
    <property type="entry name" value="Nucleotide-diphospho-sugar transferases"/>
    <property type="match status" value="1"/>
</dbReference>
<dbReference type="SUPFAM" id="SSF48452">
    <property type="entry name" value="TPR-like"/>
    <property type="match status" value="1"/>
</dbReference>
<sequence length="363" mass="42455">MPTISLCMIVKNEEKVLARCLDSVKEIADEIIIVDTGSEDQTKKIAKQYTDKVYDFEWIDEFAAARNFAFSKASKEYILWLDADDVFMEEDQQKLLDLKKTLDPSVDSVTMHYNLAFDAKGNVISSLRRNRLVKRSRNFRWEGAVHECLVVGGVIFNSDIAVTHKKERADTGNRNIEIYERRLARGEVFSPRDLYYYANELLDHQRHQEAAEYYIKFLDTGQGWFEDNIAACGKLSDIYIHLKDWDNAMKYSLQSFKYDAPRAEACCRIGFLFLRQNMVKQAAAWYKIATQLEKPGENLGFVNHACWTWLPHLQLCVCYDRLGLHQQAYEHNEIARSYRPNDQSILYNKQYFESILKIRNEKD</sequence>
<dbReference type="PANTHER" id="PTHR43630:SF2">
    <property type="entry name" value="GLYCOSYLTRANSFERASE"/>
    <property type="match status" value="1"/>
</dbReference>
<comment type="caution">
    <text evidence="2">The sequence shown here is derived from an EMBL/GenBank/DDBJ whole genome shotgun (WGS) entry which is preliminary data.</text>
</comment>